<dbReference type="Proteomes" id="UP000293823">
    <property type="component" value="Unassembled WGS sequence"/>
</dbReference>
<name>A0A4Q4SCN8_9PLEO</name>
<dbReference type="AlphaFoldDB" id="A0A4Q4SCN8"/>
<keyword evidence="2" id="KW-1185">Reference proteome</keyword>
<dbReference type="OrthoDB" id="3663728at2759"/>
<evidence type="ECO:0000313" key="2">
    <source>
        <dbReference type="Proteomes" id="UP000293823"/>
    </source>
</evidence>
<proteinExistence type="predicted"/>
<evidence type="ECO:0000313" key="1">
    <source>
        <dbReference type="EMBL" id="RYO67523.1"/>
    </source>
</evidence>
<accession>A0A4Q4SCN8</accession>
<reference evidence="2" key="1">
    <citation type="journal article" date="2019" name="bioRxiv">
        <title>Genomics, evolutionary history and diagnostics of the Alternaria alternata species group including apple and Asian pear pathotypes.</title>
        <authorList>
            <person name="Armitage A.D."/>
            <person name="Cockerton H.M."/>
            <person name="Sreenivasaprasad S."/>
            <person name="Woodhall J.W."/>
            <person name="Lane C.R."/>
            <person name="Harrison R.J."/>
            <person name="Clarkson J.P."/>
        </authorList>
    </citation>
    <scope>NUCLEOTIDE SEQUENCE [LARGE SCALE GENOMIC DNA]</scope>
    <source>
        <strain evidence="2">RGR 97.0016</strain>
    </source>
</reference>
<protein>
    <submittedName>
        <fullName evidence="1">Uncharacterized protein</fullName>
    </submittedName>
</protein>
<organism evidence="1 2">
    <name type="scientific">Alternaria arborescens</name>
    <dbReference type="NCBI Taxonomy" id="156630"/>
    <lineage>
        <taxon>Eukaryota</taxon>
        <taxon>Fungi</taxon>
        <taxon>Dikarya</taxon>
        <taxon>Ascomycota</taxon>
        <taxon>Pezizomycotina</taxon>
        <taxon>Dothideomycetes</taxon>
        <taxon>Pleosporomycetidae</taxon>
        <taxon>Pleosporales</taxon>
        <taxon>Pleosporineae</taxon>
        <taxon>Pleosporaceae</taxon>
        <taxon>Alternaria</taxon>
        <taxon>Alternaria sect. Alternaria</taxon>
    </lineage>
</organism>
<dbReference type="EMBL" id="PEJP01000015">
    <property type="protein sequence ID" value="RYO67523.1"/>
    <property type="molecule type" value="Genomic_DNA"/>
</dbReference>
<gene>
    <name evidence="1" type="ORF">AA0113_g4620</name>
</gene>
<sequence length="609" mass="69393">MESSPKGKGKMRANVTEFFIVCGGSDPEEDVWQFADFFAIQREFTNNFGFKGTAWNMFPYEEYFAKYSTGKHKDEVWFGHGSTGFRVDPTFRFSKGDKTSWEDFSKDNVTNMDKKILQHINQRKLKPGDRFNFIFIGHGCPNGDFEVGNQTLSRKDLEESFARFTLDVQVNIIVASCWSGQLVNQMRKLGRRHQYVQSSTTADKLSWSYGRRVPSDPLRGSPFIASIVKSMGDWEGANGKAPRTLGEHIEHVRKHGIWIREPHSIPQAYTNVDLHVAVITTLYSSYVRLEPSLAGPSKRTLVVNPGYPAPSSTFGPHFQHDAVPAAAKKAYEIIKKEIALVKYNSNPGHPRDNGFGTLMQVAISNSKSMEERVLNIRIMMDALKWRFQMQERIIHVWQELENYDILSPECIMRRMELERTMSSQSVRVLSTALEFFEYAQDFGRAGRRKTKETESMRGHFGEPLYWLAILLMRGRTDNIPGVFGWLKSTGLLGGIAEDAQVPVSDLEGIGNQDQSPYLLCPEKSVNADMSNCRIGFILPHGEEIMTWARKTSLRYAALRNAYLELNGPGTWDLDMGFIEELKELTQFVPSEYETVLKSQAEEMQDMSLR</sequence>
<comment type="caution">
    <text evidence="1">The sequence shown here is derived from an EMBL/GenBank/DDBJ whole genome shotgun (WGS) entry which is preliminary data.</text>
</comment>